<evidence type="ECO:0000313" key="5">
    <source>
        <dbReference type="Proteomes" id="UP000629468"/>
    </source>
</evidence>
<organism evidence="4 5">
    <name type="scientific">Agaricus bisporus var. burnettii</name>
    <dbReference type="NCBI Taxonomy" id="192524"/>
    <lineage>
        <taxon>Eukaryota</taxon>
        <taxon>Fungi</taxon>
        <taxon>Dikarya</taxon>
        <taxon>Basidiomycota</taxon>
        <taxon>Agaricomycotina</taxon>
        <taxon>Agaricomycetes</taxon>
        <taxon>Agaricomycetidae</taxon>
        <taxon>Agaricales</taxon>
        <taxon>Agaricineae</taxon>
        <taxon>Agaricaceae</taxon>
        <taxon>Agaricus</taxon>
    </lineage>
</organism>
<keyword evidence="2" id="KW-0812">Transmembrane</keyword>
<dbReference type="EMBL" id="JABXXO010000001">
    <property type="protein sequence ID" value="KAF7784485.1"/>
    <property type="molecule type" value="Genomic_DNA"/>
</dbReference>
<feature type="transmembrane region" description="Helical" evidence="2">
    <location>
        <begin position="209"/>
        <end position="233"/>
    </location>
</feature>
<feature type="compositionally biased region" description="Basic and acidic residues" evidence="1">
    <location>
        <begin position="444"/>
        <end position="459"/>
    </location>
</feature>
<feature type="region of interest" description="Disordered" evidence="1">
    <location>
        <begin position="602"/>
        <end position="668"/>
    </location>
</feature>
<sequence length="668" mass="74148">MPKMAPPLAVFLTLFYCIPRISGSVRAKRVSTSDVDPPFRLNHTVNGNPSHTFLVATSPGFFLNLQISRHTSLVKFYGHKCSGASLYGVHLACSSESFEVADGYDPSIPTRLDTQPSCIFSLSIDPRENVSLEIYNLYDRRFGEYGTVTFSFAEHIPQDEAGSSVHDQICGHHLDFSNNTSTLLSRDGGESSSTSLSQPDSVMSGKLNIVIGLLTALIVIFLAIVVVVTIYVLRLRRQAVLDRFKKDPKVKSGKNQNDTADAFLESTTATETLQVRSQDQGGTSSKNRYLEDHQPSVYTNPTSSLSTRVETDKPVSPSRPQSRNKPPTSPPREPVPEVPKVPFPLPTIQCKGNQINSSSSGSATYPNSGMTVSQARPAEPRNPENLMDQRAGSIRPAQTKTPHSRFSKPLPGILSEIPLPSPSHNNRPIAHFPESSGSSNDLPRYIDPKGRQAEVRDQTIHGPTTTRVGLDSSNQISMHPKLEHIKTPEEARQGARSLHQDLSRTRVEYETPIKVSGDSRWKDTDTTNLQDRKKLKQDTQRTRVHESPPQHDAIEIAELSLQLPADPEAWLNLLWEQERLAEPVKNNDRSQLEVLQITRPPVSPADASLRASRRSARIEPNQQDAGESKPTVTLTQYHRHEEMTTQPKQEDARIPIHPPPRALPRPPF</sequence>
<evidence type="ECO:0008006" key="6">
    <source>
        <dbReference type="Google" id="ProtNLM"/>
    </source>
</evidence>
<feature type="compositionally biased region" description="Polar residues" evidence="1">
    <location>
        <begin position="620"/>
        <end position="636"/>
    </location>
</feature>
<dbReference type="Proteomes" id="UP000629468">
    <property type="component" value="Unassembled WGS sequence"/>
</dbReference>
<feature type="chain" id="PRO_5034921728" description="CUB domain-containing protein" evidence="3">
    <location>
        <begin position="24"/>
        <end position="668"/>
    </location>
</feature>
<feature type="compositionally biased region" description="Basic and acidic residues" evidence="1">
    <location>
        <begin position="480"/>
        <end position="549"/>
    </location>
</feature>
<keyword evidence="3" id="KW-0732">Signal</keyword>
<keyword evidence="2" id="KW-1133">Transmembrane helix</keyword>
<feature type="compositionally biased region" description="Polar residues" evidence="1">
    <location>
        <begin position="274"/>
        <end position="287"/>
    </location>
</feature>
<protein>
    <recommendedName>
        <fullName evidence="6">CUB domain-containing protein</fullName>
    </recommendedName>
</protein>
<reference evidence="4 5" key="1">
    <citation type="journal article" name="Sci. Rep.">
        <title>Telomere-to-telomere assembled and centromere annotated genomes of the two main subspecies of the button mushroom Agaricus bisporus reveal especially polymorphic chromosome ends.</title>
        <authorList>
            <person name="Sonnenberg A.S.M."/>
            <person name="Sedaghat-Telgerd N."/>
            <person name="Lavrijssen B."/>
            <person name="Ohm R.A."/>
            <person name="Hendrickx P.M."/>
            <person name="Scholtmeijer K."/>
            <person name="Baars J.J.P."/>
            <person name="van Peer A."/>
        </authorList>
    </citation>
    <scope>NUCLEOTIDE SEQUENCE [LARGE SCALE GENOMIC DNA]</scope>
    <source>
        <strain evidence="4 5">H119_p4</strain>
    </source>
</reference>
<keyword evidence="2" id="KW-0472">Membrane</keyword>
<name>A0A8H7FAW5_AGABI</name>
<evidence type="ECO:0000256" key="3">
    <source>
        <dbReference type="SAM" id="SignalP"/>
    </source>
</evidence>
<feature type="compositionally biased region" description="Basic and acidic residues" evidence="1">
    <location>
        <begin position="638"/>
        <end position="654"/>
    </location>
</feature>
<feature type="compositionally biased region" description="Polar residues" evidence="1">
    <location>
        <begin position="296"/>
        <end position="308"/>
    </location>
</feature>
<feature type="compositionally biased region" description="Polar residues" evidence="1">
    <location>
        <begin position="350"/>
        <end position="374"/>
    </location>
</feature>
<evidence type="ECO:0000256" key="1">
    <source>
        <dbReference type="SAM" id="MobiDB-lite"/>
    </source>
</evidence>
<feature type="compositionally biased region" description="Pro residues" evidence="1">
    <location>
        <begin position="656"/>
        <end position="668"/>
    </location>
</feature>
<feature type="compositionally biased region" description="Polar residues" evidence="1">
    <location>
        <begin position="461"/>
        <end position="477"/>
    </location>
</feature>
<evidence type="ECO:0000256" key="2">
    <source>
        <dbReference type="SAM" id="Phobius"/>
    </source>
</evidence>
<evidence type="ECO:0000313" key="4">
    <source>
        <dbReference type="EMBL" id="KAF7784485.1"/>
    </source>
</evidence>
<feature type="compositionally biased region" description="Pro residues" evidence="1">
    <location>
        <begin position="327"/>
        <end position="345"/>
    </location>
</feature>
<gene>
    <name evidence="4" type="ORF">Agabi119p4_650</name>
</gene>
<comment type="caution">
    <text evidence="4">The sequence shown here is derived from an EMBL/GenBank/DDBJ whole genome shotgun (WGS) entry which is preliminary data.</text>
</comment>
<accession>A0A8H7FAW5</accession>
<feature type="region of interest" description="Disordered" evidence="1">
    <location>
        <begin position="274"/>
        <end position="549"/>
    </location>
</feature>
<proteinExistence type="predicted"/>
<dbReference type="AlphaFoldDB" id="A0A8H7FAW5"/>
<feature type="signal peptide" evidence="3">
    <location>
        <begin position="1"/>
        <end position="23"/>
    </location>
</feature>